<sequence length="320" mass="37674">MTVHFILSGETLESISEEIQLENPEYLKEFHNKHCAREDFIYDDLVPRKKLLIPDINIIKEYNSRNDAFFKNPKLNPVLPFSPENFSKIYSVVNEEIHEDQLNKQYSILTYTVSVKWVRNENDFYIFQLFKNNFSDEQGSMMADLASECIRSLNPIEVKTDFKGNILNVSLTQHTIDNFKKIKERLLDLFPDRYAKIYLDEFEFAVVNKEVFDARMKEDVFIKNYFASVRNTFFNGKSFLQQSIGEENTRVELQQEIAYADYDKEIMLLQTLAMPENELDFSGKYILDTNNGMIKNIDIQYIISRYGVKNSSFFILTELS</sequence>
<name>A0A1G8LSJ1_9FLAO</name>
<keyword evidence="2" id="KW-1185">Reference proteome</keyword>
<dbReference type="Proteomes" id="UP000198869">
    <property type="component" value="Unassembled WGS sequence"/>
</dbReference>
<accession>A0A1G8LSJ1</accession>
<dbReference type="RefSeq" id="WP_089859790.1">
    <property type="nucleotide sequence ID" value="NZ_FNDW01000010.1"/>
</dbReference>
<evidence type="ECO:0000313" key="2">
    <source>
        <dbReference type="Proteomes" id="UP000198869"/>
    </source>
</evidence>
<dbReference type="AlphaFoldDB" id="A0A1G8LSJ1"/>
<gene>
    <name evidence="1" type="ORF">SAMN05421846_11032</name>
</gene>
<proteinExistence type="predicted"/>
<dbReference type="OrthoDB" id="1267051at2"/>
<organism evidence="1 2">
    <name type="scientific">Chryseobacterium taeanense</name>
    <dbReference type="NCBI Taxonomy" id="311334"/>
    <lineage>
        <taxon>Bacteria</taxon>
        <taxon>Pseudomonadati</taxon>
        <taxon>Bacteroidota</taxon>
        <taxon>Flavobacteriia</taxon>
        <taxon>Flavobacteriales</taxon>
        <taxon>Weeksellaceae</taxon>
        <taxon>Chryseobacterium group</taxon>
        <taxon>Chryseobacterium</taxon>
    </lineage>
</organism>
<dbReference type="EMBL" id="FNDW01000010">
    <property type="protein sequence ID" value="SDI58457.1"/>
    <property type="molecule type" value="Genomic_DNA"/>
</dbReference>
<evidence type="ECO:0000313" key="1">
    <source>
        <dbReference type="EMBL" id="SDI58457.1"/>
    </source>
</evidence>
<evidence type="ECO:0008006" key="3">
    <source>
        <dbReference type="Google" id="ProtNLM"/>
    </source>
</evidence>
<dbReference type="STRING" id="311334.SAMN05421846_11032"/>
<protein>
    <recommendedName>
        <fullName evidence="3">LysM domain-containing protein</fullName>
    </recommendedName>
</protein>
<reference evidence="2" key="1">
    <citation type="submission" date="2016-10" db="EMBL/GenBank/DDBJ databases">
        <authorList>
            <person name="Varghese N."/>
            <person name="Submissions S."/>
        </authorList>
    </citation>
    <scope>NUCLEOTIDE SEQUENCE [LARGE SCALE GENOMIC DNA]</scope>
    <source>
        <strain evidence="2">DSM 17071</strain>
    </source>
</reference>